<dbReference type="EMBL" id="CP040098">
    <property type="protein sequence ID" value="QCQ21586.1"/>
    <property type="molecule type" value="Genomic_DNA"/>
</dbReference>
<dbReference type="GO" id="GO:0003677">
    <property type="term" value="F:DNA binding"/>
    <property type="evidence" value="ECO:0007669"/>
    <property type="project" value="InterPro"/>
</dbReference>
<dbReference type="GO" id="GO:0045892">
    <property type="term" value="P:negative regulation of DNA-templated transcription"/>
    <property type="evidence" value="ECO:0007669"/>
    <property type="project" value="UniProtKB-UniRule"/>
</dbReference>
<dbReference type="SUPFAM" id="SSF46785">
    <property type="entry name" value="Winged helix' DNA-binding domain"/>
    <property type="match status" value="1"/>
</dbReference>
<accession>A0A4P8L153</accession>
<evidence type="ECO:0000256" key="5">
    <source>
        <dbReference type="HAMAP-Rule" id="MF_00081"/>
    </source>
</evidence>
<keyword evidence="3 5" id="KW-0346">Stress response</keyword>
<sequence length="348" mass="40082">MTELSERNRKVLEAVITGYIQSGEPVGSRTISKHYGLNVSSATVRNVMADLEEMGFLYQPHTSAGRVPTDKGLRLYIDSIMKLQTLERRERDEIRRAFLDTTGDTETLLRRTSRVLALFCNQAGVVLWPKLSATRFKHIEFVRLRPRQILVVLISHSGLVHHSQLDWDEDLDQNTLDKYSRYVNEILQDVPLVEITQRLLKEMESEKALFDELFSKALEISRRAFQGNLESADLHIEGRTNLLNNPEFADVERMRRILEAFEDKSRIIRLLDRALKPEENVHIILGPESEVQELHEVSLISSPYRRGDTVLGVLGVIGPMRMDYSRIIPIVEFTASFLSELLEEPWED</sequence>
<dbReference type="InterPro" id="IPR036388">
    <property type="entry name" value="WH-like_DNA-bd_sf"/>
</dbReference>
<dbReference type="Pfam" id="PF03444">
    <property type="entry name" value="WHD_HrcA"/>
    <property type="match status" value="1"/>
</dbReference>
<comment type="function">
    <text evidence="5">Negative regulator of class I heat shock genes (grpE-dnaK-dnaJ and groELS operons). Prevents heat-shock induction of these operons.</text>
</comment>
<dbReference type="PANTHER" id="PTHR34824:SF1">
    <property type="entry name" value="HEAT-INDUCIBLE TRANSCRIPTION REPRESSOR HRCA"/>
    <property type="match status" value="1"/>
</dbReference>
<dbReference type="Pfam" id="PF01628">
    <property type="entry name" value="HrcA"/>
    <property type="match status" value="1"/>
</dbReference>
<feature type="domain" description="Winged helix-turn-helix transcription repressor HrcA DNA-binding" evidence="7">
    <location>
        <begin position="3"/>
        <end position="71"/>
    </location>
</feature>
<dbReference type="PIRSF" id="PIRSF005485">
    <property type="entry name" value="HrcA"/>
    <property type="match status" value="1"/>
</dbReference>
<dbReference type="InterPro" id="IPR023120">
    <property type="entry name" value="WHTH_transcript_rep_HrcA_IDD"/>
</dbReference>
<dbReference type="OrthoDB" id="9783139at2"/>
<evidence type="ECO:0000256" key="4">
    <source>
        <dbReference type="ARBA" id="ARBA00023163"/>
    </source>
</evidence>
<dbReference type="HAMAP" id="MF_00081">
    <property type="entry name" value="HrcA"/>
    <property type="match status" value="1"/>
</dbReference>
<reference evidence="8 9" key="1">
    <citation type="submission" date="2019-05" db="EMBL/GenBank/DDBJ databases">
        <title>The Complete Genome Sequence of the n-alkane-degrading Desulfoglaeba alkanexedens ALDC reveals multiple alkylsuccinate synthase gene clusters.</title>
        <authorList>
            <person name="Callaghan A.V."/>
            <person name="Davidova I.A."/>
            <person name="Duncan K.E."/>
            <person name="Morris B."/>
            <person name="McInerney M.J."/>
        </authorList>
    </citation>
    <scope>NUCLEOTIDE SEQUENCE [LARGE SCALE GENOMIC DNA]</scope>
    <source>
        <strain evidence="8 9">ALDC</strain>
    </source>
</reference>
<proteinExistence type="inferred from homology"/>
<dbReference type="KEGG" id="dax:FDQ92_04995"/>
<dbReference type="PANTHER" id="PTHR34824">
    <property type="entry name" value="HEAT-INDUCIBLE TRANSCRIPTION REPRESSOR HRCA"/>
    <property type="match status" value="1"/>
</dbReference>
<dbReference type="Gene3D" id="1.10.10.10">
    <property type="entry name" value="Winged helix-like DNA-binding domain superfamily/Winged helix DNA-binding domain"/>
    <property type="match status" value="1"/>
</dbReference>
<keyword evidence="9" id="KW-1185">Reference proteome</keyword>
<protein>
    <recommendedName>
        <fullName evidence="5">Heat-inducible transcription repressor HrcA</fullName>
    </recommendedName>
</protein>
<name>A0A4P8L153_9BACT</name>
<evidence type="ECO:0000313" key="9">
    <source>
        <dbReference type="Proteomes" id="UP000298602"/>
    </source>
</evidence>
<dbReference type="InterPro" id="IPR021153">
    <property type="entry name" value="HrcA_C"/>
</dbReference>
<evidence type="ECO:0000256" key="1">
    <source>
        <dbReference type="ARBA" id="ARBA00022491"/>
    </source>
</evidence>
<dbReference type="RefSeq" id="WP_137423555.1">
    <property type="nucleotide sequence ID" value="NZ_CP040098.1"/>
</dbReference>
<feature type="domain" description="Heat-inducible transcription repressor HrcA C-terminal" evidence="6">
    <location>
        <begin position="106"/>
        <end position="328"/>
    </location>
</feature>
<evidence type="ECO:0000259" key="6">
    <source>
        <dbReference type="Pfam" id="PF01628"/>
    </source>
</evidence>
<keyword evidence="4 5" id="KW-0804">Transcription</keyword>
<dbReference type="Proteomes" id="UP000298602">
    <property type="component" value="Chromosome"/>
</dbReference>
<dbReference type="InterPro" id="IPR002571">
    <property type="entry name" value="HrcA"/>
</dbReference>
<gene>
    <name evidence="5 8" type="primary">hrcA</name>
    <name evidence="8" type="ORF">FDQ92_04995</name>
</gene>
<dbReference type="InterPro" id="IPR036390">
    <property type="entry name" value="WH_DNA-bd_sf"/>
</dbReference>
<dbReference type="SUPFAM" id="SSF55781">
    <property type="entry name" value="GAF domain-like"/>
    <property type="match status" value="1"/>
</dbReference>
<dbReference type="Gene3D" id="3.30.450.40">
    <property type="match status" value="1"/>
</dbReference>
<dbReference type="NCBIfam" id="TIGR00331">
    <property type="entry name" value="hrcA"/>
    <property type="match status" value="1"/>
</dbReference>
<evidence type="ECO:0000259" key="7">
    <source>
        <dbReference type="Pfam" id="PF03444"/>
    </source>
</evidence>
<comment type="similarity">
    <text evidence="5">Belongs to the HrcA family.</text>
</comment>
<evidence type="ECO:0000313" key="8">
    <source>
        <dbReference type="EMBL" id="QCQ21586.1"/>
    </source>
</evidence>
<dbReference type="Gene3D" id="3.30.390.60">
    <property type="entry name" value="Heat-inducible transcription repressor hrca homolog, domain 3"/>
    <property type="match status" value="1"/>
</dbReference>
<dbReference type="InterPro" id="IPR029016">
    <property type="entry name" value="GAF-like_dom_sf"/>
</dbReference>
<keyword evidence="2 5" id="KW-0805">Transcription regulation</keyword>
<keyword evidence="1 5" id="KW-0678">Repressor</keyword>
<evidence type="ECO:0000256" key="2">
    <source>
        <dbReference type="ARBA" id="ARBA00023015"/>
    </source>
</evidence>
<evidence type="ECO:0000256" key="3">
    <source>
        <dbReference type="ARBA" id="ARBA00023016"/>
    </source>
</evidence>
<dbReference type="InterPro" id="IPR005104">
    <property type="entry name" value="WHTH_HrcA_DNA-bd"/>
</dbReference>
<organism evidence="8 9">
    <name type="scientific">Desulfoglaeba alkanexedens ALDC</name>
    <dbReference type="NCBI Taxonomy" id="980445"/>
    <lineage>
        <taxon>Bacteria</taxon>
        <taxon>Pseudomonadati</taxon>
        <taxon>Thermodesulfobacteriota</taxon>
        <taxon>Syntrophobacteria</taxon>
        <taxon>Syntrophobacterales</taxon>
        <taxon>Syntrophobacteraceae</taxon>
        <taxon>Desulfoglaeba</taxon>
    </lineage>
</organism>
<reference evidence="8 9" key="2">
    <citation type="submission" date="2019-05" db="EMBL/GenBank/DDBJ databases">
        <authorList>
            <person name="Suflita J.M."/>
            <person name="Marks C.R."/>
        </authorList>
    </citation>
    <scope>NUCLEOTIDE SEQUENCE [LARGE SCALE GENOMIC DNA]</scope>
    <source>
        <strain evidence="8 9">ALDC</strain>
    </source>
</reference>
<dbReference type="AlphaFoldDB" id="A0A4P8L153"/>